<keyword evidence="10" id="KW-1185">Reference proteome</keyword>
<dbReference type="GO" id="GO:0006352">
    <property type="term" value="P:DNA-templated transcription initiation"/>
    <property type="evidence" value="ECO:0007669"/>
    <property type="project" value="InterPro"/>
</dbReference>
<accession>A0AAN4UTQ4</accession>
<evidence type="ECO:0000256" key="2">
    <source>
        <dbReference type="ARBA" id="ARBA00023082"/>
    </source>
</evidence>
<dbReference type="SUPFAM" id="SSF88946">
    <property type="entry name" value="Sigma2 domain of RNA polymerase sigma factors"/>
    <property type="match status" value="1"/>
</dbReference>
<proteinExistence type="predicted"/>
<dbReference type="InterPro" id="IPR039425">
    <property type="entry name" value="RNA_pol_sigma-70-like"/>
</dbReference>
<gene>
    <name evidence="8" type="ORF">GCM10008024_30810</name>
    <name evidence="9" type="ORF">SAMN05444006_1159</name>
</gene>
<evidence type="ECO:0000256" key="4">
    <source>
        <dbReference type="SAM" id="MobiDB-lite"/>
    </source>
</evidence>
<keyword evidence="2" id="KW-0731">Sigma factor</keyword>
<dbReference type="GO" id="GO:0016987">
    <property type="term" value="F:sigma factor activity"/>
    <property type="evidence" value="ECO:0007669"/>
    <property type="project" value="UniProtKB-KW"/>
</dbReference>
<sequence>MSADPLADLIGRLAARDRAALRDLYDAAADRLFAAILHILRDRAEAEDALQETFARIWQRAKRFDPAREGAMAWLTAIARDCAAERRRTKPAAPGRAAKDPRPAADPLPAPDLLPGIEVRLFGNRAPGRRRYLLRAIFVLTAALALALAVVVFWQAGGQRPTAPRSAATLEQRGVKLAFSAEWSPATRELQVTRTLGPPAGPGHDYELWLIDRSGAPVSLGLLRGHLYRAAVPALPPGAELAVSLEPMGGSRTGQPTGPVLVKGVVARL</sequence>
<dbReference type="Pfam" id="PF10099">
    <property type="entry name" value="RskA_C"/>
    <property type="match status" value="1"/>
</dbReference>
<reference evidence="8" key="3">
    <citation type="submission" date="2023-06" db="EMBL/GenBank/DDBJ databases">
        <authorList>
            <person name="Sun Q."/>
            <person name="Zhou Y."/>
        </authorList>
    </citation>
    <scope>NUCLEOTIDE SEQUENCE</scope>
    <source>
        <strain evidence="8">CGMCC 1.10859</strain>
    </source>
</reference>
<dbReference type="Pfam" id="PF04542">
    <property type="entry name" value="Sigma70_r2"/>
    <property type="match status" value="1"/>
</dbReference>
<keyword evidence="5" id="KW-0812">Transmembrane</keyword>
<keyword evidence="3" id="KW-0804">Transcription</keyword>
<evidence type="ECO:0000256" key="3">
    <source>
        <dbReference type="ARBA" id="ARBA00023163"/>
    </source>
</evidence>
<evidence type="ECO:0000256" key="1">
    <source>
        <dbReference type="ARBA" id="ARBA00023015"/>
    </source>
</evidence>
<reference evidence="8" key="1">
    <citation type="journal article" date="2014" name="Int. J. Syst. Evol. Microbiol.">
        <title>Complete genome sequence of Corynebacterium casei LMG S-19264T (=DSM 44701T), isolated from a smear-ripened cheese.</title>
        <authorList>
            <consortium name="US DOE Joint Genome Institute (JGI-PGF)"/>
            <person name="Walter F."/>
            <person name="Albersmeier A."/>
            <person name="Kalinowski J."/>
            <person name="Ruckert C."/>
        </authorList>
    </citation>
    <scope>NUCLEOTIDE SEQUENCE</scope>
    <source>
        <strain evidence="8">CGMCC 1.10859</strain>
    </source>
</reference>
<dbReference type="AlphaFoldDB" id="A0AAN4UTQ4"/>
<dbReference type="GO" id="GO:0005886">
    <property type="term" value="C:plasma membrane"/>
    <property type="evidence" value="ECO:0007669"/>
    <property type="project" value="InterPro"/>
</dbReference>
<evidence type="ECO:0000259" key="6">
    <source>
        <dbReference type="Pfam" id="PF04542"/>
    </source>
</evidence>
<feature type="transmembrane region" description="Helical" evidence="5">
    <location>
        <begin position="132"/>
        <end position="154"/>
    </location>
</feature>
<evidence type="ECO:0000313" key="10">
    <source>
        <dbReference type="Proteomes" id="UP000199541"/>
    </source>
</evidence>
<evidence type="ECO:0000313" key="8">
    <source>
        <dbReference type="EMBL" id="GHE04262.1"/>
    </source>
</evidence>
<dbReference type="InterPro" id="IPR007627">
    <property type="entry name" value="RNA_pol_sigma70_r2"/>
</dbReference>
<evidence type="ECO:0000313" key="11">
    <source>
        <dbReference type="Proteomes" id="UP000634647"/>
    </source>
</evidence>
<dbReference type="RefSeq" id="WP_051645784.1">
    <property type="nucleotide sequence ID" value="NZ_BNAB01000016.1"/>
</dbReference>
<evidence type="ECO:0000256" key="5">
    <source>
        <dbReference type="SAM" id="Phobius"/>
    </source>
</evidence>
<dbReference type="Gene3D" id="1.10.1740.10">
    <property type="match status" value="1"/>
</dbReference>
<keyword evidence="1" id="KW-0805">Transcription regulation</keyword>
<feature type="region of interest" description="Disordered" evidence="4">
    <location>
        <begin position="86"/>
        <end position="109"/>
    </location>
</feature>
<dbReference type="PANTHER" id="PTHR43133:SF62">
    <property type="entry name" value="RNA POLYMERASE SIGMA FACTOR SIGZ"/>
    <property type="match status" value="1"/>
</dbReference>
<evidence type="ECO:0000259" key="7">
    <source>
        <dbReference type="Pfam" id="PF10099"/>
    </source>
</evidence>
<keyword evidence="5" id="KW-1133">Transmembrane helix</keyword>
<feature type="domain" description="RNA polymerase sigma-70 region 2" evidence="6">
    <location>
        <begin position="24"/>
        <end position="89"/>
    </location>
</feature>
<dbReference type="InterPro" id="IPR013325">
    <property type="entry name" value="RNA_pol_sigma_r2"/>
</dbReference>
<dbReference type="Proteomes" id="UP000199541">
    <property type="component" value="Unassembled WGS sequence"/>
</dbReference>
<dbReference type="EMBL" id="BNAB01000016">
    <property type="protein sequence ID" value="GHE04262.1"/>
    <property type="molecule type" value="Genomic_DNA"/>
</dbReference>
<organism evidence="8 11">
    <name type="scientific">Allgaiera indica</name>
    <dbReference type="NCBI Taxonomy" id="765699"/>
    <lineage>
        <taxon>Bacteria</taxon>
        <taxon>Pseudomonadati</taxon>
        <taxon>Pseudomonadota</taxon>
        <taxon>Alphaproteobacteria</taxon>
        <taxon>Rhodobacterales</taxon>
        <taxon>Paracoccaceae</taxon>
        <taxon>Allgaiera</taxon>
    </lineage>
</organism>
<dbReference type="EMBL" id="FNOB01000015">
    <property type="protein sequence ID" value="SDX38898.1"/>
    <property type="molecule type" value="Genomic_DNA"/>
</dbReference>
<dbReference type="InterPro" id="IPR018764">
    <property type="entry name" value="RskA_C"/>
</dbReference>
<keyword evidence="5" id="KW-0472">Membrane</keyword>
<dbReference type="PANTHER" id="PTHR43133">
    <property type="entry name" value="RNA POLYMERASE ECF-TYPE SIGMA FACTO"/>
    <property type="match status" value="1"/>
</dbReference>
<evidence type="ECO:0000313" key="9">
    <source>
        <dbReference type="EMBL" id="SDX38898.1"/>
    </source>
</evidence>
<name>A0AAN4UTQ4_9RHOB</name>
<reference evidence="9 10" key="2">
    <citation type="submission" date="2016-10" db="EMBL/GenBank/DDBJ databases">
        <authorList>
            <person name="Varghese N."/>
            <person name="Submissions S."/>
        </authorList>
    </citation>
    <scope>NUCLEOTIDE SEQUENCE [LARGE SCALE GENOMIC DNA]</scope>
    <source>
        <strain evidence="9 10">DSM 24802</strain>
    </source>
</reference>
<protein>
    <submittedName>
        <fullName evidence="9">Anti-sigma-K factor RskA</fullName>
    </submittedName>
</protein>
<dbReference type="Proteomes" id="UP000634647">
    <property type="component" value="Unassembled WGS sequence"/>
</dbReference>
<comment type="caution">
    <text evidence="8">The sequence shown here is derived from an EMBL/GenBank/DDBJ whole genome shotgun (WGS) entry which is preliminary data.</text>
</comment>
<feature type="domain" description="Anti-sigma K factor RskA C-terminal" evidence="7">
    <location>
        <begin position="142"/>
        <end position="260"/>
    </location>
</feature>